<gene>
    <name evidence="3" type="ORF">ITP53_55360</name>
</gene>
<dbReference type="Pfam" id="PF02371">
    <property type="entry name" value="Transposase_20"/>
    <property type="match status" value="1"/>
</dbReference>
<dbReference type="Proteomes" id="UP000605361">
    <property type="component" value="Unassembled WGS sequence"/>
</dbReference>
<proteinExistence type="predicted"/>
<feature type="domain" description="Transposase IS110-like N-terminal" evidence="1">
    <location>
        <begin position="16"/>
        <end position="165"/>
    </location>
</feature>
<dbReference type="GO" id="GO:0003677">
    <property type="term" value="F:DNA binding"/>
    <property type="evidence" value="ECO:0007669"/>
    <property type="project" value="InterPro"/>
</dbReference>
<dbReference type="NCBIfam" id="NF033542">
    <property type="entry name" value="transpos_IS110"/>
    <property type="match status" value="1"/>
</dbReference>
<reference evidence="3" key="1">
    <citation type="submission" date="2020-11" db="EMBL/GenBank/DDBJ databases">
        <title>Whole-genome analyses of Nonomuraea sp. K274.</title>
        <authorList>
            <person name="Veyisoglu A."/>
        </authorList>
    </citation>
    <scope>NUCLEOTIDE SEQUENCE</scope>
    <source>
        <strain evidence="3">K274</strain>
    </source>
</reference>
<name>A0A931AMD6_9ACTN</name>
<sequence>MEEAEEIELHVERIAALDLGKSALEACVRIPHPSRAGRRLQEVRPYQTSTAQLRSMIEWLHEHGVTRVVMEATSSYWKGVYYLLEAEGFEVWLVNPRDVKNLPGRAKTDKLDCVWLCKVAERGMCRPSLVHPAEIRQLRDLTRYRRALVQDQARERQRVEKLLEDAQIKISSVLSDIFGVSGRAMMQALIGGERDAHVMADLAERRARHKLTELERALEGFFTPHHARLLRMMLDNIDRMNAQIAALDVAIEEAVAPFVHQVAQLCEVTGIDTTTASELIGEIGVDMSRFPTPAHLTSWAKFCPKTHESAGKKKAKGRGKGNPWLGGILGRVVFGFSRT</sequence>
<dbReference type="PANTHER" id="PTHR33055:SF15">
    <property type="entry name" value="TRANSPOSASE-RELATED"/>
    <property type="match status" value="1"/>
</dbReference>
<accession>A0A931AMD6</accession>
<dbReference type="Pfam" id="PF01548">
    <property type="entry name" value="DEDD_Tnp_IS110"/>
    <property type="match status" value="1"/>
</dbReference>
<dbReference type="InterPro" id="IPR047650">
    <property type="entry name" value="Transpos_IS110"/>
</dbReference>
<dbReference type="GO" id="GO:0006313">
    <property type="term" value="P:DNA transposition"/>
    <property type="evidence" value="ECO:0007669"/>
    <property type="project" value="InterPro"/>
</dbReference>
<dbReference type="InterPro" id="IPR003346">
    <property type="entry name" value="Transposase_20"/>
</dbReference>
<comment type="caution">
    <text evidence="3">The sequence shown here is derived from an EMBL/GenBank/DDBJ whole genome shotgun (WGS) entry which is preliminary data.</text>
</comment>
<protein>
    <submittedName>
        <fullName evidence="3">IS110 family transposase</fullName>
    </submittedName>
</protein>
<dbReference type="GO" id="GO:0004803">
    <property type="term" value="F:transposase activity"/>
    <property type="evidence" value="ECO:0007669"/>
    <property type="project" value="InterPro"/>
</dbReference>
<dbReference type="PANTHER" id="PTHR33055">
    <property type="entry name" value="TRANSPOSASE FOR INSERTION SEQUENCE ELEMENT IS1111A"/>
    <property type="match status" value="1"/>
</dbReference>
<evidence type="ECO:0000313" key="4">
    <source>
        <dbReference type="Proteomes" id="UP000605361"/>
    </source>
</evidence>
<evidence type="ECO:0000259" key="2">
    <source>
        <dbReference type="Pfam" id="PF02371"/>
    </source>
</evidence>
<feature type="domain" description="Transposase IS116/IS110/IS902 C-terminal" evidence="2">
    <location>
        <begin position="264"/>
        <end position="326"/>
    </location>
</feature>
<dbReference type="AlphaFoldDB" id="A0A931AMD6"/>
<organism evidence="3 4">
    <name type="scientific">Nonomuraea cypriaca</name>
    <dbReference type="NCBI Taxonomy" id="1187855"/>
    <lineage>
        <taxon>Bacteria</taxon>
        <taxon>Bacillati</taxon>
        <taxon>Actinomycetota</taxon>
        <taxon>Actinomycetes</taxon>
        <taxon>Streptosporangiales</taxon>
        <taxon>Streptosporangiaceae</taxon>
        <taxon>Nonomuraea</taxon>
    </lineage>
</organism>
<dbReference type="InterPro" id="IPR002525">
    <property type="entry name" value="Transp_IS110-like_N"/>
</dbReference>
<dbReference type="EMBL" id="JADOGI010000522">
    <property type="protein sequence ID" value="MBF8194683.1"/>
    <property type="molecule type" value="Genomic_DNA"/>
</dbReference>
<dbReference type="RefSeq" id="WP_195903492.1">
    <property type="nucleotide sequence ID" value="NZ_JADOGI010000522.1"/>
</dbReference>
<evidence type="ECO:0000313" key="3">
    <source>
        <dbReference type="EMBL" id="MBF8194683.1"/>
    </source>
</evidence>
<evidence type="ECO:0000259" key="1">
    <source>
        <dbReference type="Pfam" id="PF01548"/>
    </source>
</evidence>
<keyword evidence="4" id="KW-1185">Reference proteome</keyword>
<feature type="non-terminal residue" evidence="3">
    <location>
        <position position="339"/>
    </location>
</feature>